<dbReference type="EMBL" id="VVIM01000002">
    <property type="protein sequence ID" value="KAB0802203.1"/>
    <property type="molecule type" value="Genomic_DNA"/>
</dbReference>
<accession>A0A5N4AY51</accession>
<dbReference type="CDD" id="cd22934">
    <property type="entry name" value="HFD_TADA1"/>
    <property type="match status" value="1"/>
</dbReference>
<dbReference type="GO" id="GO:0005634">
    <property type="term" value="C:nucleus"/>
    <property type="evidence" value="ECO:0007669"/>
    <property type="project" value="UniProtKB-SubCell"/>
</dbReference>
<dbReference type="OrthoDB" id="10264870at2759"/>
<dbReference type="PANTHER" id="PTHR21277:SF5">
    <property type="entry name" value="TRANSCRIPTIONAL ADAPTER 1"/>
    <property type="match status" value="1"/>
</dbReference>
<protein>
    <submittedName>
        <fullName evidence="6">Uncharacterized protein</fullName>
    </submittedName>
</protein>
<keyword evidence="5" id="KW-0539">Nucleus</keyword>
<evidence type="ECO:0000256" key="2">
    <source>
        <dbReference type="ARBA" id="ARBA00010314"/>
    </source>
</evidence>
<comment type="similarity">
    <text evidence="2">Belongs to the TADA1 family.</text>
</comment>
<keyword evidence="3" id="KW-0805">Transcription regulation</keyword>
<evidence type="ECO:0000313" key="7">
    <source>
        <dbReference type="Proteomes" id="UP000327044"/>
    </source>
</evidence>
<dbReference type="GO" id="GO:0003713">
    <property type="term" value="F:transcription coactivator activity"/>
    <property type="evidence" value="ECO:0007669"/>
    <property type="project" value="TreeGrafter"/>
</dbReference>
<dbReference type="AlphaFoldDB" id="A0A5N4AY51"/>
<dbReference type="InterPro" id="IPR024738">
    <property type="entry name" value="Hfi1/Tada1"/>
</dbReference>
<keyword evidence="4" id="KW-0804">Transcription</keyword>
<evidence type="ECO:0000256" key="4">
    <source>
        <dbReference type="ARBA" id="ARBA00023163"/>
    </source>
</evidence>
<dbReference type="GO" id="GO:0006357">
    <property type="term" value="P:regulation of transcription by RNA polymerase II"/>
    <property type="evidence" value="ECO:0007669"/>
    <property type="project" value="TreeGrafter"/>
</dbReference>
<dbReference type="GO" id="GO:0000124">
    <property type="term" value="C:SAGA complex"/>
    <property type="evidence" value="ECO:0007669"/>
    <property type="project" value="TreeGrafter"/>
</dbReference>
<evidence type="ECO:0000313" key="6">
    <source>
        <dbReference type="EMBL" id="KAB0802203.1"/>
    </source>
</evidence>
<keyword evidence="7" id="KW-1185">Reference proteome</keyword>
<evidence type="ECO:0000256" key="5">
    <source>
        <dbReference type="ARBA" id="ARBA00023242"/>
    </source>
</evidence>
<dbReference type="Proteomes" id="UP000327044">
    <property type="component" value="Unassembled WGS sequence"/>
</dbReference>
<dbReference type="InParanoid" id="A0A5N4AY51"/>
<comment type="subcellular location">
    <subcellularLocation>
        <location evidence="1">Nucleus</location>
    </subcellularLocation>
</comment>
<sequence length="286" mass="32423">MNDLNQARKLLEQSLGDDLKKQYFSLLKQWFLFSNSITKLQFDTAVRNLMTTKEQLHQHNDFMLALYGKINNTRAKSTRSTYDKGCFEIADSIEYLLPPSPTFMLRPEVENRSAAAELFLPDSGFIASRIAVQAWENGLEGAEEGVTDIIVQACQTFIKNIIMAMVTRKRGYKVRDSRFQYGFGTPIPDPFIRNTNHIIDTTQECKVEVGTDDDCFIPANKPSLEAAEQQAAFSYSCGSKSQSDGKLTLQLLYDTLREDPNIIGYHSVNSINLFRIGLMLEDSRND</sequence>
<proteinExistence type="inferred from homology"/>
<evidence type="ECO:0000256" key="1">
    <source>
        <dbReference type="ARBA" id="ARBA00004123"/>
    </source>
</evidence>
<dbReference type="PANTHER" id="PTHR21277">
    <property type="entry name" value="TRANSCRIPTIONAL ADAPTER 1"/>
    <property type="match status" value="1"/>
</dbReference>
<dbReference type="FunCoup" id="A0A5N4AY51">
    <property type="interactions" value="1261"/>
</dbReference>
<organism evidence="6 7">
    <name type="scientific">Photinus pyralis</name>
    <name type="common">Common eastern firefly</name>
    <name type="synonym">Lampyris pyralis</name>
    <dbReference type="NCBI Taxonomy" id="7054"/>
    <lineage>
        <taxon>Eukaryota</taxon>
        <taxon>Metazoa</taxon>
        <taxon>Ecdysozoa</taxon>
        <taxon>Arthropoda</taxon>
        <taxon>Hexapoda</taxon>
        <taxon>Insecta</taxon>
        <taxon>Pterygota</taxon>
        <taxon>Neoptera</taxon>
        <taxon>Endopterygota</taxon>
        <taxon>Coleoptera</taxon>
        <taxon>Polyphaga</taxon>
        <taxon>Elateriformia</taxon>
        <taxon>Elateroidea</taxon>
        <taxon>Lampyridae</taxon>
        <taxon>Lampyrinae</taxon>
        <taxon>Photinus</taxon>
    </lineage>
</organism>
<evidence type="ECO:0000256" key="3">
    <source>
        <dbReference type="ARBA" id="ARBA00023015"/>
    </source>
</evidence>
<comment type="caution">
    <text evidence="6">The sequence shown here is derived from an EMBL/GenBank/DDBJ whole genome shotgun (WGS) entry which is preliminary data.</text>
</comment>
<gene>
    <name evidence="6" type="ORF">PPYR_04389</name>
</gene>
<reference evidence="6 7" key="1">
    <citation type="journal article" date="2018" name="Elife">
        <title>Firefly genomes illuminate parallel origins of bioluminescence in beetles.</title>
        <authorList>
            <person name="Fallon T.R."/>
            <person name="Lower S.E."/>
            <person name="Chang C.H."/>
            <person name="Bessho-Uehara M."/>
            <person name="Martin G.J."/>
            <person name="Bewick A.J."/>
            <person name="Behringer M."/>
            <person name="Debat H.J."/>
            <person name="Wong I."/>
            <person name="Day J.C."/>
            <person name="Suvorov A."/>
            <person name="Silva C.J."/>
            <person name="Stanger-Hall K.F."/>
            <person name="Hall D.W."/>
            <person name="Schmitz R.J."/>
            <person name="Nelson D.R."/>
            <person name="Lewis S.M."/>
            <person name="Shigenobu S."/>
            <person name="Bybee S.M."/>
            <person name="Larracuente A.M."/>
            <person name="Oba Y."/>
            <person name="Weng J.K."/>
        </authorList>
    </citation>
    <scope>NUCLEOTIDE SEQUENCE [LARGE SCALE GENOMIC DNA]</scope>
    <source>
        <strain evidence="6">1611_PpyrPB1</strain>
        <tissue evidence="6">Whole body</tissue>
    </source>
</reference>
<name>A0A5N4AY51_PHOPY</name>